<evidence type="ECO:0000313" key="8">
    <source>
        <dbReference type="Proteomes" id="UP000594774"/>
    </source>
</evidence>
<evidence type="ECO:0000256" key="2">
    <source>
        <dbReference type="ARBA" id="ARBA00023125"/>
    </source>
</evidence>
<sequence length="163" mass="18462">MQDVPWLSDEEQRLWRSILNAKRAVDRSIDLQLQDSLDISTADFSVLVVLSEAEDNVVRMRTLCESLEWDRSRMSHQITRMERRGLVTKERCACDNRGIDVTLTEHGRTVIEKAAPNHVKLVRHVLFDVLGENIDYQGISAVLDKIAETANATVTDSVDGQAE</sequence>
<dbReference type="SUPFAM" id="SSF46785">
    <property type="entry name" value="Winged helix' DNA-binding domain"/>
    <property type="match status" value="1"/>
</dbReference>
<dbReference type="RefSeq" id="WP_038628431.1">
    <property type="nucleotide sequence ID" value="NZ_CP065628.1"/>
</dbReference>
<evidence type="ECO:0000256" key="1">
    <source>
        <dbReference type="ARBA" id="ARBA00023015"/>
    </source>
</evidence>
<dbReference type="Gene3D" id="1.10.10.10">
    <property type="entry name" value="Winged helix-like DNA-binding domain superfamily/Winged helix DNA-binding domain"/>
    <property type="match status" value="1"/>
</dbReference>
<dbReference type="Proteomes" id="UP000594774">
    <property type="component" value="Chromosome"/>
</dbReference>
<keyword evidence="2" id="KW-0238">DNA-binding</keyword>
<accession>A0AAW9SX52</accession>
<dbReference type="PANTHER" id="PTHR33164">
    <property type="entry name" value="TRANSCRIPTIONAL REGULATOR, MARR FAMILY"/>
    <property type="match status" value="1"/>
</dbReference>
<dbReference type="Proteomes" id="UP001223646">
    <property type="component" value="Unassembled WGS sequence"/>
</dbReference>
<dbReference type="Proteomes" id="UP000595198">
    <property type="component" value="Chromosome"/>
</dbReference>
<evidence type="ECO:0000313" key="9">
    <source>
        <dbReference type="Proteomes" id="UP000595198"/>
    </source>
</evidence>
<dbReference type="SMART" id="SM00347">
    <property type="entry name" value="HTH_MARR"/>
    <property type="match status" value="1"/>
</dbReference>
<organism evidence="5 10">
    <name type="scientific">Corynebacterium amycolatum</name>
    <dbReference type="NCBI Taxonomy" id="43765"/>
    <lineage>
        <taxon>Bacteria</taxon>
        <taxon>Bacillati</taxon>
        <taxon>Actinomycetota</taxon>
        <taxon>Actinomycetes</taxon>
        <taxon>Mycobacteriales</taxon>
        <taxon>Corynebacteriaceae</taxon>
        <taxon>Corynebacterium</taxon>
    </lineage>
</organism>
<proteinExistence type="predicted"/>
<reference evidence="8 9" key="1">
    <citation type="submission" date="2020-12" db="EMBL/GenBank/DDBJ databases">
        <title>FDA dAtabase for Regulatory Grade micrObial Sequences (FDA-ARGOS): Supporting development and validation of Infectious Disease Dx tests.</title>
        <authorList>
            <person name="Sproer C."/>
            <person name="Gronow S."/>
            <person name="Severitt S."/>
            <person name="Schroder I."/>
            <person name="Tallon L."/>
            <person name="Sadzewicz L."/>
            <person name="Zhao X."/>
            <person name="Boylan J."/>
            <person name="Ott S."/>
            <person name="Bowen H."/>
            <person name="Vavikolanu K."/>
            <person name="Mehta A."/>
            <person name="Aluvathingal J."/>
            <person name="Nadendla S."/>
            <person name="Lowell S."/>
            <person name="Myers T."/>
            <person name="Yan Y."/>
            <person name="Sichtig H."/>
        </authorList>
    </citation>
    <scope>NUCLEOTIDE SEQUENCE [LARGE SCALE GENOMIC DNA]</scope>
    <source>
        <strain evidence="6 8">FDAARGOS_938</strain>
        <strain evidence="7 9">FDAARGOS_991</strain>
    </source>
</reference>
<keyword evidence="9" id="KW-1185">Reference proteome</keyword>
<feature type="domain" description="HTH marR-type" evidence="4">
    <location>
        <begin position="11"/>
        <end position="148"/>
    </location>
</feature>
<dbReference type="PROSITE" id="PS50995">
    <property type="entry name" value="HTH_MARR_2"/>
    <property type="match status" value="1"/>
</dbReference>
<keyword evidence="3" id="KW-0804">Transcription</keyword>
<evidence type="ECO:0000313" key="7">
    <source>
        <dbReference type="EMBL" id="QQB81931.1"/>
    </source>
</evidence>
<reference evidence="5" key="2">
    <citation type="submission" date="2023-05" db="EMBL/GenBank/DDBJ databases">
        <authorList>
            <person name="Du J."/>
        </authorList>
    </citation>
    <scope>NUCLEOTIDE SEQUENCE</scope>
    <source>
        <strain evidence="5">UMB1064</strain>
    </source>
</reference>
<dbReference type="GO" id="GO:0003700">
    <property type="term" value="F:DNA-binding transcription factor activity"/>
    <property type="evidence" value="ECO:0007669"/>
    <property type="project" value="InterPro"/>
</dbReference>
<dbReference type="EMBL" id="CP065628">
    <property type="protein sequence ID" value="QPR30094.1"/>
    <property type="molecule type" value="Genomic_DNA"/>
</dbReference>
<name>A0AAW9SX52_CORAY</name>
<evidence type="ECO:0000313" key="10">
    <source>
        <dbReference type="Proteomes" id="UP001223646"/>
    </source>
</evidence>
<evidence type="ECO:0000313" key="5">
    <source>
        <dbReference type="EMBL" id="MEO3716201.1"/>
    </source>
</evidence>
<dbReference type="PANTHER" id="PTHR33164:SF99">
    <property type="entry name" value="MARR FAMILY REGULATORY PROTEIN"/>
    <property type="match status" value="1"/>
</dbReference>
<evidence type="ECO:0000313" key="6">
    <source>
        <dbReference type="EMBL" id="QPR30094.1"/>
    </source>
</evidence>
<dbReference type="GO" id="GO:0006950">
    <property type="term" value="P:response to stress"/>
    <property type="evidence" value="ECO:0007669"/>
    <property type="project" value="TreeGrafter"/>
</dbReference>
<dbReference type="InterPro" id="IPR055166">
    <property type="entry name" value="Transc_reg_Sar_Rot_HTH"/>
</dbReference>
<gene>
    <name evidence="6" type="ORF">I6G95_07535</name>
    <name evidence="7" type="ORF">I6H48_08105</name>
    <name evidence="5" type="ORF">QP460_001155</name>
</gene>
<dbReference type="Pfam" id="PF22381">
    <property type="entry name" value="Staph_reg_Sar_Rot"/>
    <property type="match status" value="1"/>
</dbReference>
<dbReference type="InterPro" id="IPR036390">
    <property type="entry name" value="WH_DNA-bd_sf"/>
</dbReference>
<dbReference type="InterPro" id="IPR039422">
    <property type="entry name" value="MarR/SlyA-like"/>
</dbReference>
<dbReference type="EMBL" id="JASOOY020000004">
    <property type="protein sequence ID" value="MEO3716201.1"/>
    <property type="molecule type" value="Genomic_DNA"/>
</dbReference>
<evidence type="ECO:0000259" key="4">
    <source>
        <dbReference type="PROSITE" id="PS50995"/>
    </source>
</evidence>
<reference evidence="5" key="3">
    <citation type="submission" date="2024-05" db="EMBL/GenBank/DDBJ databases">
        <authorList>
            <person name="Wolfe A."/>
        </authorList>
    </citation>
    <scope>NUCLEOTIDE SEQUENCE</scope>
    <source>
        <strain evidence="5">UMB1064</strain>
    </source>
</reference>
<dbReference type="AlphaFoldDB" id="A0AAW9SX52"/>
<keyword evidence="1" id="KW-0805">Transcription regulation</keyword>
<dbReference type="EMBL" id="CP066023">
    <property type="protein sequence ID" value="QQB81931.1"/>
    <property type="molecule type" value="Genomic_DNA"/>
</dbReference>
<dbReference type="InterPro" id="IPR000835">
    <property type="entry name" value="HTH_MarR-typ"/>
</dbReference>
<evidence type="ECO:0000256" key="3">
    <source>
        <dbReference type="ARBA" id="ARBA00023163"/>
    </source>
</evidence>
<dbReference type="InterPro" id="IPR036388">
    <property type="entry name" value="WH-like_DNA-bd_sf"/>
</dbReference>
<protein>
    <submittedName>
        <fullName evidence="5 6">Winged helix-turn-helix transcriptional regulator</fullName>
    </submittedName>
</protein>